<reference evidence="4 5" key="1">
    <citation type="submission" date="2024-08" db="EMBL/GenBank/DDBJ databases">
        <title>Insights into the chromosomal genome structure of Flemingia macrophylla.</title>
        <authorList>
            <person name="Ding Y."/>
            <person name="Zhao Y."/>
            <person name="Bi W."/>
            <person name="Wu M."/>
            <person name="Zhao G."/>
            <person name="Gong Y."/>
            <person name="Li W."/>
            <person name="Zhang P."/>
        </authorList>
    </citation>
    <scope>NUCLEOTIDE SEQUENCE [LARGE SCALE GENOMIC DNA]</scope>
    <source>
        <strain evidence="4">DYQJB</strain>
        <tissue evidence="4">Leaf</tissue>
    </source>
</reference>
<evidence type="ECO:0008006" key="6">
    <source>
        <dbReference type="Google" id="ProtNLM"/>
    </source>
</evidence>
<protein>
    <recommendedName>
        <fullName evidence="6">Pentatricopeptide repeat-containing protein</fullName>
    </recommendedName>
</protein>
<name>A0ABD1MFM8_9FABA</name>
<evidence type="ECO:0000256" key="3">
    <source>
        <dbReference type="PROSITE-ProRule" id="PRU00708"/>
    </source>
</evidence>
<dbReference type="Pfam" id="PF13041">
    <property type="entry name" value="PPR_2"/>
    <property type="match status" value="2"/>
</dbReference>
<dbReference type="AlphaFoldDB" id="A0ABD1MFM8"/>
<dbReference type="InterPro" id="IPR002885">
    <property type="entry name" value="PPR_rpt"/>
</dbReference>
<dbReference type="NCBIfam" id="TIGR00756">
    <property type="entry name" value="PPR"/>
    <property type="match status" value="3"/>
</dbReference>
<dbReference type="InterPro" id="IPR011990">
    <property type="entry name" value="TPR-like_helical_dom_sf"/>
</dbReference>
<feature type="repeat" description="PPR" evidence="3">
    <location>
        <begin position="86"/>
        <end position="120"/>
    </location>
</feature>
<dbReference type="Proteomes" id="UP001603857">
    <property type="component" value="Unassembled WGS sequence"/>
</dbReference>
<organism evidence="4 5">
    <name type="scientific">Flemingia macrophylla</name>
    <dbReference type="NCBI Taxonomy" id="520843"/>
    <lineage>
        <taxon>Eukaryota</taxon>
        <taxon>Viridiplantae</taxon>
        <taxon>Streptophyta</taxon>
        <taxon>Embryophyta</taxon>
        <taxon>Tracheophyta</taxon>
        <taxon>Spermatophyta</taxon>
        <taxon>Magnoliopsida</taxon>
        <taxon>eudicotyledons</taxon>
        <taxon>Gunneridae</taxon>
        <taxon>Pentapetalae</taxon>
        <taxon>rosids</taxon>
        <taxon>fabids</taxon>
        <taxon>Fabales</taxon>
        <taxon>Fabaceae</taxon>
        <taxon>Papilionoideae</taxon>
        <taxon>50 kb inversion clade</taxon>
        <taxon>NPAAA clade</taxon>
        <taxon>indigoferoid/millettioid clade</taxon>
        <taxon>Phaseoleae</taxon>
        <taxon>Flemingia</taxon>
    </lineage>
</organism>
<comment type="similarity">
    <text evidence="1">Belongs to the PPR family. P subfamily.</text>
</comment>
<accession>A0ABD1MFM8</accession>
<dbReference type="Gene3D" id="1.25.40.10">
    <property type="entry name" value="Tetratricopeptide repeat domain"/>
    <property type="match status" value="2"/>
</dbReference>
<dbReference type="EMBL" id="JBGMDY010000005">
    <property type="protein sequence ID" value="KAL2334581.1"/>
    <property type="molecule type" value="Genomic_DNA"/>
</dbReference>
<evidence type="ECO:0000256" key="1">
    <source>
        <dbReference type="ARBA" id="ARBA00007626"/>
    </source>
</evidence>
<sequence>MGYHPNNTLIRGLCPRGKLRKALHFHDDAMAQGFRFDQVTYGKLVNGLCKTGETKAGLEFLKKIEGRIDYVWDLVDEMHNRGQPVNIITYSSLLDALCKNCHLERAIALFKNMINRGIKPDKYTYTIIVDGLCKGGRLKTTRAFSASFD</sequence>
<keyword evidence="5" id="KW-1185">Reference proteome</keyword>
<dbReference type="PANTHER" id="PTHR47941">
    <property type="entry name" value="PENTATRICOPEPTIDE REPEAT-CONTAINING PROTEIN 3, MITOCHONDRIAL"/>
    <property type="match status" value="1"/>
</dbReference>
<evidence type="ECO:0000256" key="2">
    <source>
        <dbReference type="ARBA" id="ARBA00022737"/>
    </source>
</evidence>
<gene>
    <name evidence="4" type="ORF">Fmac_015794</name>
</gene>
<evidence type="ECO:0000313" key="5">
    <source>
        <dbReference type="Proteomes" id="UP001603857"/>
    </source>
</evidence>
<keyword evidence="2" id="KW-0677">Repeat</keyword>
<dbReference type="PROSITE" id="PS51375">
    <property type="entry name" value="PPR"/>
    <property type="match status" value="2"/>
</dbReference>
<comment type="caution">
    <text evidence="4">The sequence shown here is derived from an EMBL/GenBank/DDBJ whole genome shotgun (WGS) entry which is preliminary data.</text>
</comment>
<feature type="repeat" description="PPR" evidence="3">
    <location>
        <begin position="37"/>
        <end position="67"/>
    </location>
</feature>
<proteinExistence type="inferred from homology"/>
<evidence type="ECO:0000313" key="4">
    <source>
        <dbReference type="EMBL" id="KAL2334581.1"/>
    </source>
</evidence>